<dbReference type="GO" id="GO:0006869">
    <property type="term" value="P:lipid transport"/>
    <property type="evidence" value="ECO:0007669"/>
    <property type="project" value="InterPro"/>
</dbReference>
<dbReference type="Gramene" id="OMO94540">
    <property type="protein sequence ID" value="OMO94540"/>
    <property type="gene ID" value="CCACVL1_05932"/>
</dbReference>
<dbReference type="SUPFAM" id="SSF47699">
    <property type="entry name" value="Bifunctional inhibitor/lipid-transfer protein/seed storage 2S albumin"/>
    <property type="match status" value="1"/>
</dbReference>
<dbReference type="EMBL" id="AWWV01007823">
    <property type="protein sequence ID" value="OMO94540.1"/>
    <property type="molecule type" value="Genomic_DNA"/>
</dbReference>
<evidence type="ECO:0000313" key="10">
    <source>
        <dbReference type="EMBL" id="OMO94540.1"/>
    </source>
</evidence>
<comment type="function">
    <text evidence="1 6">Plant non-specific lipid-transfer proteins transfer phospholipids as well as galactolipids across membranes. May play a role in wax or cutin deposition in the cell walls of expanding epidermal cells and certain secretory tissues.</text>
</comment>
<evidence type="ECO:0000256" key="1">
    <source>
        <dbReference type="ARBA" id="ARBA00003211"/>
    </source>
</evidence>
<evidence type="ECO:0000256" key="8">
    <source>
        <dbReference type="SAM" id="SignalP"/>
    </source>
</evidence>
<dbReference type="AlphaFoldDB" id="A0A1R3JIC2"/>
<evidence type="ECO:0000256" key="5">
    <source>
        <dbReference type="ARBA" id="ARBA00023157"/>
    </source>
</evidence>
<evidence type="ECO:0000256" key="6">
    <source>
        <dbReference type="RuleBase" id="RU000628"/>
    </source>
</evidence>
<evidence type="ECO:0000256" key="3">
    <source>
        <dbReference type="ARBA" id="ARBA00022448"/>
    </source>
</evidence>
<dbReference type="Pfam" id="PF24626">
    <property type="entry name" value="SH3_Tf2-1"/>
    <property type="match status" value="1"/>
</dbReference>
<feature type="domain" description="Bifunctional inhibitor/plant lipid transfer protein/seed storage helical" evidence="9">
    <location>
        <begin position="25"/>
        <end position="109"/>
    </location>
</feature>
<keyword evidence="11" id="KW-1185">Reference proteome</keyword>
<name>A0A1R3JIC2_COCAP</name>
<sequence length="369" mass="40971">MAAALKLVCALVLCMLVVESSALTCSDVARQMSSCIAYLQNGGMLPPNCCGGVRALNGMAKTTPDRQTACRCLQTAAKAIKGLKPNLAEGLPGKCGVSIPYKISTSTNCNNGGPIERPETVRRNLVYDEVSEENRQRQPFCTRCNINGKVCPMTIDNGYCEIIFDENVYRIRKEGHPQTNGQTEAVNKTLGNLNLIYVVYTKAPFHTLDLVKLLKGDGVSVSGMHLAQQVVEVQQTVKQKLEAANQKYKQAADKHRRHETFEVGDQVIVFLHKERFLVGTYSKLKPKMYGPYSIIQKVNDNVYIVDLPDNMGIFKTINVSDLSKFHDSSVPLYPNSRKSFSQVEEIGADEIVVTFMDRLDRQKSIRKGV</sequence>
<dbReference type="PRINTS" id="PR00382">
    <property type="entry name" value="LIPIDTRNSFER"/>
</dbReference>
<keyword evidence="7" id="KW-0175">Coiled coil</keyword>
<dbReference type="SMART" id="SM00499">
    <property type="entry name" value="AAI"/>
    <property type="match status" value="1"/>
</dbReference>
<organism evidence="10 11">
    <name type="scientific">Corchorus capsularis</name>
    <name type="common">Jute</name>
    <dbReference type="NCBI Taxonomy" id="210143"/>
    <lineage>
        <taxon>Eukaryota</taxon>
        <taxon>Viridiplantae</taxon>
        <taxon>Streptophyta</taxon>
        <taxon>Embryophyta</taxon>
        <taxon>Tracheophyta</taxon>
        <taxon>Spermatophyta</taxon>
        <taxon>Magnoliopsida</taxon>
        <taxon>eudicotyledons</taxon>
        <taxon>Gunneridae</taxon>
        <taxon>Pentapetalae</taxon>
        <taxon>rosids</taxon>
        <taxon>malvids</taxon>
        <taxon>Malvales</taxon>
        <taxon>Malvaceae</taxon>
        <taxon>Grewioideae</taxon>
        <taxon>Apeibeae</taxon>
        <taxon>Corchorus</taxon>
    </lineage>
</organism>
<keyword evidence="8" id="KW-0732">Signal</keyword>
<dbReference type="Gene3D" id="1.10.110.10">
    <property type="entry name" value="Plant lipid-transfer and hydrophobic proteins"/>
    <property type="match status" value="1"/>
</dbReference>
<feature type="coiled-coil region" evidence="7">
    <location>
        <begin position="231"/>
        <end position="258"/>
    </location>
</feature>
<comment type="caution">
    <text evidence="10">The sequence shown here is derived from an EMBL/GenBank/DDBJ whole genome shotgun (WGS) entry which is preliminary data.</text>
</comment>
<accession>A0A1R3JIC2</accession>
<dbReference type="STRING" id="210143.A0A1R3JIC2"/>
<evidence type="ECO:0000256" key="2">
    <source>
        <dbReference type="ARBA" id="ARBA00009748"/>
    </source>
</evidence>
<dbReference type="InterPro" id="IPR000528">
    <property type="entry name" value="Plant_nsLTP"/>
</dbReference>
<dbReference type="CDD" id="cd01960">
    <property type="entry name" value="nsLTP1"/>
    <property type="match status" value="1"/>
</dbReference>
<evidence type="ECO:0000313" key="11">
    <source>
        <dbReference type="Proteomes" id="UP000188268"/>
    </source>
</evidence>
<evidence type="ECO:0000256" key="4">
    <source>
        <dbReference type="ARBA" id="ARBA00023121"/>
    </source>
</evidence>
<protein>
    <recommendedName>
        <fullName evidence="6">Non-specific lipid-transfer protein</fullName>
    </recommendedName>
</protein>
<dbReference type="Pfam" id="PF00234">
    <property type="entry name" value="Tryp_alpha_amyl"/>
    <property type="match status" value="1"/>
</dbReference>
<gene>
    <name evidence="10" type="ORF">CCACVL1_05932</name>
</gene>
<reference evidence="10 11" key="1">
    <citation type="submission" date="2013-09" db="EMBL/GenBank/DDBJ databases">
        <title>Corchorus capsularis genome sequencing.</title>
        <authorList>
            <person name="Alam M."/>
            <person name="Haque M.S."/>
            <person name="Islam M.S."/>
            <person name="Emdad E.M."/>
            <person name="Islam M.M."/>
            <person name="Ahmed B."/>
            <person name="Halim A."/>
            <person name="Hossen Q.M.M."/>
            <person name="Hossain M.Z."/>
            <person name="Ahmed R."/>
            <person name="Khan M.M."/>
            <person name="Islam R."/>
            <person name="Rashid M.M."/>
            <person name="Khan S.A."/>
            <person name="Rahman M.S."/>
            <person name="Alam M."/>
        </authorList>
    </citation>
    <scope>NUCLEOTIDE SEQUENCE [LARGE SCALE GENOMIC DNA]</scope>
    <source>
        <strain evidence="11">cv. CVL-1</strain>
        <tissue evidence="10">Whole seedling</tissue>
    </source>
</reference>
<evidence type="ECO:0000256" key="7">
    <source>
        <dbReference type="SAM" id="Coils"/>
    </source>
</evidence>
<feature type="signal peptide" evidence="8">
    <location>
        <begin position="1"/>
        <end position="22"/>
    </location>
</feature>
<dbReference type="FunFam" id="1.10.110.10:FF:000002">
    <property type="entry name" value="Non-specific lipid-transfer protein"/>
    <property type="match status" value="1"/>
</dbReference>
<keyword evidence="4 6" id="KW-0446">Lipid-binding</keyword>
<dbReference type="GO" id="GO:0008289">
    <property type="term" value="F:lipid binding"/>
    <property type="evidence" value="ECO:0007669"/>
    <property type="project" value="UniProtKB-KW"/>
</dbReference>
<dbReference type="Proteomes" id="UP000188268">
    <property type="component" value="Unassembled WGS sequence"/>
</dbReference>
<keyword evidence="5" id="KW-1015">Disulfide bond</keyword>
<keyword evidence="3 6" id="KW-0813">Transport</keyword>
<dbReference type="InterPro" id="IPR036312">
    <property type="entry name" value="Bifun_inhib/LTP/seed_sf"/>
</dbReference>
<dbReference type="OrthoDB" id="1935586at2759"/>
<evidence type="ECO:0000259" key="9">
    <source>
        <dbReference type="SMART" id="SM00499"/>
    </source>
</evidence>
<dbReference type="InterPro" id="IPR016140">
    <property type="entry name" value="Bifunc_inhib/LTP/seed_store"/>
</dbReference>
<proteinExistence type="inferred from homology"/>
<feature type="chain" id="PRO_5013000699" description="Non-specific lipid-transfer protein" evidence="8">
    <location>
        <begin position="23"/>
        <end position="369"/>
    </location>
</feature>
<comment type="similarity">
    <text evidence="2 6">Belongs to the plant LTP family.</text>
</comment>
<dbReference type="InterPro" id="IPR056924">
    <property type="entry name" value="SH3_Tf2-1"/>
</dbReference>
<dbReference type="PANTHER" id="PTHR33076">
    <property type="entry name" value="NON-SPECIFIC LIPID-TRANSFER PROTEIN 2-RELATED"/>
    <property type="match status" value="1"/>
</dbReference>